<evidence type="ECO:0000256" key="5">
    <source>
        <dbReference type="ARBA" id="ARBA00023002"/>
    </source>
</evidence>
<organism evidence="8 9">
    <name type="scientific">Haloprofundus marisrubri</name>
    <dbReference type="NCBI Taxonomy" id="1514971"/>
    <lineage>
        <taxon>Archaea</taxon>
        <taxon>Methanobacteriati</taxon>
        <taxon>Methanobacteriota</taxon>
        <taxon>Stenosarchaea group</taxon>
        <taxon>Halobacteria</taxon>
        <taxon>Halobacteriales</taxon>
        <taxon>Haloferacaceae</taxon>
        <taxon>Haloprofundus</taxon>
    </lineage>
</organism>
<dbReference type="GO" id="GO:0043168">
    <property type="term" value="F:anion binding"/>
    <property type="evidence" value="ECO:0007669"/>
    <property type="project" value="UniProtKB-ARBA"/>
</dbReference>
<keyword evidence="9" id="KW-1185">Reference proteome</keyword>
<evidence type="ECO:0000313" key="8">
    <source>
        <dbReference type="EMBL" id="KTG08377.1"/>
    </source>
</evidence>
<keyword evidence="3" id="KW-0554">One-carbon metabolism</keyword>
<dbReference type="InterPro" id="IPR024072">
    <property type="entry name" value="DHFR-like_dom_sf"/>
</dbReference>
<evidence type="ECO:0000256" key="4">
    <source>
        <dbReference type="ARBA" id="ARBA00022857"/>
    </source>
</evidence>
<dbReference type="Pfam" id="PF00186">
    <property type="entry name" value="DHFR_1"/>
    <property type="match status" value="1"/>
</dbReference>
<name>A0A0W1R4P4_9EURY</name>
<dbReference type="PIRSF" id="PIRSF000194">
    <property type="entry name" value="DHFR"/>
    <property type="match status" value="1"/>
</dbReference>
<dbReference type="InterPro" id="IPR012259">
    <property type="entry name" value="DHFR"/>
</dbReference>
<evidence type="ECO:0000256" key="3">
    <source>
        <dbReference type="ARBA" id="ARBA00022563"/>
    </source>
</evidence>
<evidence type="ECO:0000256" key="6">
    <source>
        <dbReference type="RuleBase" id="RU004474"/>
    </source>
</evidence>
<dbReference type="Proteomes" id="UP000054387">
    <property type="component" value="Unassembled WGS sequence"/>
</dbReference>
<dbReference type="CDD" id="cd00209">
    <property type="entry name" value="DHFR"/>
    <property type="match status" value="1"/>
</dbReference>
<dbReference type="GO" id="GO:0046452">
    <property type="term" value="P:dihydrofolate metabolic process"/>
    <property type="evidence" value="ECO:0007669"/>
    <property type="project" value="TreeGrafter"/>
</dbReference>
<comment type="caution">
    <text evidence="8">The sequence shown here is derived from an EMBL/GenBank/DDBJ whole genome shotgun (WGS) entry which is preliminary data.</text>
</comment>
<dbReference type="EMBL" id="LOPU01000031">
    <property type="protein sequence ID" value="KTG08377.1"/>
    <property type="molecule type" value="Genomic_DNA"/>
</dbReference>
<dbReference type="FunFam" id="3.40.430.10:FF:000001">
    <property type="entry name" value="Dihydrofolate reductase"/>
    <property type="match status" value="1"/>
</dbReference>
<sequence>MPGASEIQVALIAAVAENGVIGADGDMPWHYPEDLAQFKQTTMGHPVVMGRRTYESIARQLGGPLPGRTNIVLSRSEMDLPEGAVHADSVDAAMNIARELVGEDGGTVFVVGGATVYEQFLPRADRLVLTEIHESFEGDTEFPRFDREAWVEVDREEHDEFDFVEYRRRDS</sequence>
<dbReference type="PANTHER" id="PTHR48069">
    <property type="entry name" value="DIHYDROFOLATE REDUCTASE"/>
    <property type="match status" value="1"/>
</dbReference>
<dbReference type="PROSITE" id="PS00075">
    <property type="entry name" value="DHFR_1"/>
    <property type="match status" value="1"/>
</dbReference>
<dbReference type="STRING" id="1514971.AUR64_19285"/>
<comment type="similarity">
    <text evidence="6">Belongs to the dihydrofolate reductase family.</text>
</comment>
<evidence type="ECO:0000256" key="1">
    <source>
        <dbReference type="ARBA" id="ARBA00004903"/>
    </source>
</evidence>
<evidence type="ECO:0000256" key="2">
    <source>
        <dbReference type="ARBA" id="ARBA00012856"/>
    </source>
</evidence>
<gene>
    <name evidence="8" type="ORF">AUR64_19285</name>
</gene>
<keyword evidence="5" id="KW-0560">Oxidoreductase</keyword>
<dbReference type="EC" id="1.5.1.3" evidence="2"/>
<dbReference type="GO" id="GO:0005829">
    <property type="term" value="C:cytosol"/>
    <property type="evidence" value="ECO:0007669"/>
    <property type="project" value="TreeGrafter"/>
</dbReference>
<dbReference type="Gene3D" id="3.40.430.10">
    <property type="entry name" value="Dihydrofolate Reductase, subunit A"/>
    <property type="match status" value="1"/>
</dbReference>
<dbReference type="AlphaFoldDB" id="A0A0W1R4P4"/>
<dbReference type="GO" id="GO:0046655">
    <property type="term" value="P:folic acid metabolic process"/>
    <property type="evidence" value="ECO:0007669"/>
    <property type="project" value="TreeGrafter"/>
</dbReference>
<dbReference type="SUPFAM" id="SSF53597">
    <property type="entry name" value="Dihydrofolate reductase-like"/>
    <property type="match status" value="1"/>
</dbReference>
<dbReference type="GO" id="GO:0046654">
    <property type="term" value="P:tetrahydrofolate biosynthetic process"/>
    <property type="evidence" value="ECO:0007669"/>
    <property type="project" value="InterPro"/>
</dbReference>
<evidence type="ECO:0000313" key="9">
    <source>
        <dbReference type="Proteomes" id="UP000054387"/>
    </source>
</evidence>
<dbReference type="GO" id="GO:0050661">
    <property type="term" value="F:NADP binding"/>
    <property type="evidence" value="ECO:0007669"/>
    <property type="project" value="InterPro"/>
</dbReference>
<evidence type="ECO:0000259" key="7">
    <source>
        <dbReference type="PROSITE" id="PS51330"/>
    </source>
</evidence>
<dbReference type="RefSeq" id="WP_058583097.1">
    <property type="nucleotide sequence ID" value="NZ_LOPU01000031.1"/>
</dbReference>
<dbReference type="OrthoDB" id="198183at2157"/>
<dbReference type="InterPro" id="IPR017925">
    <property type="entry name" value="DHFR_CS"/>
</dbReference>
<proteinExistence type="inferred from homology"/>
<dbReference type="GO" id="GO:0006730">
    <property type="term" value="P:one-carbon metabolic process"/>
    <property type="evidence" value="ECO:0007669"/>
    <property type="project" value="UniProtKB-KW"/>
</dbReference>
<dbReference type="PRINTS" id="PR00070">
    <property type="entry name" value="DHFR"/>
</dbReference>
<accession>A0A0W1R4P4</accession>
<keyword evidence="4" id="KW-0521">NADP</keyword>
<feature type="domain" description="DHFR" evidence="7">
    <location>
        <begin position="8"/>
        <end position="171"/>
    </location>
</feature>
<dbReference type="PROSITE" id="PS51330">
    <property type="entry name" value="DHFR_2"/>
    <property type="match status" value="1"/>
</dbReference>
<dbReference type="GO" id="GO:0004146">
    <property type="term" value="F:dihydrofolate reductase activity"/>
    <property type="evidence" value="ECO:0007669"/>
    <property type="project" value="UniProtKB-EC"/>
</dbReference>
<protein>
    <recommendedName>
        <fullName evidence="2">dihydrofolate reductase</fullName>
        <ecNumber evidence="2">1.5.1.3</ecNumber>
    </recommendedName>
</protein>
<reference evidence="8 9" key="1">
    <citation type="submission" date="2015-12" db="EMBL/GenBank/DDBJ databases">
        <title>Haloprofundus marisrubri gen. nov., sp. nov., an extremely halophilic archaeon isolated from the Discovery deep brine-seawater interface in the Red Sea.</title>
        <authorList>
            <person name="Zhang G."/>
            <person name="Stingl U."/>
            <person name="Rashid M."/>
        </authorList>
    </citation>
    <scope>NUCLEOTIDE SEQUENCE [LARGE SCALE GENOMIC DNA]</scope>
    <source>
        <strain evidence="8 9">SB9</strain>
    </source>
</reference>
<dbReference type="PANTHER" id="PTHR48069:SF3">
    <property type="entry name" value="DIHYDROFOLATE REDUCTASE"/>
    <property type="match status" value="1"/>
</dbReference>
<comment type="pathway">
    <text evidence="1">Cofactor biosynthesis; tetrahydrofolate biosynthesis; 5,6,7,8-tetrahydrofolate from 7,8-dihydrofolate: step 1/1.</text>
</comment>
<dbReference type="InterPro" id="IPR001796">
    <property type="entry name" value="DHFR_dom"/>
</dbReference>